<dbReference type="RefSeq" id="WP_163611713.1">
    <property type="nucleotide sequence ID" value="NZ_JAAGWB010000038.1"/>
</dbReference>
<dbReference type="GO" id="GO:0016787">
    <property type="term" value="F:hydrolase activity"/>
    <property type="evidence" value="ECO:0007669"/>
    <property type="project" value="UniProtKB-KW"/>
</dbReference>
<dbReference type="SUPFAM" id="SSF56281">
    <property type="entry name" value="Metallo-hydrolase/oxidoreductase"/>
    <property type="match status" value="1"/>
</dbReference>
<dbReference type="PROSITE" id="PS50206">
    <property type="entry name" value="RHODANESE_3"/>
    <property type="match status" value="1"/>
</dbReference>
<dbReference type="InterPro" id="IPR036866">
    <property type="entry name" value="RibonucZ/Hydroxyglut_hydro"/>
</dbReference>
<dbReference type="Pfam" id="PF00581">
    <property type="entry name" value="Rhodanese"/>
    <property type="match status" value="1"/>
</dbReference>
<comment type="caution">
    <text evidence="4">The sequence shown here is derived from an EMBL/GenBank/DDBJ whole genome shotgun (WGS) entry which is preliminary data.</text>
</comment>
<keyword evidence="4" id="KW-0378">Hydrolase</keyword>
<dbReference type="SMART" id="SM00849">
    <property type="entry name" value="Lactamase_B"/>
    <property type="match status" value="1"/>
</dbReference>
<proteinExistence type="predicted"/>
<evidence type="ECO:0000313" key="6">
    <source>
        <dbReference type="Proteomes" id="UP000471152"/>
    </source>
</evidence>
<sequence>MLEVEVIATDALGDRSYVVHDGVTALVIDPQRDIDRVQQLLTDRALTLSLVVETHRHNDYVTGGYALAAAAGATYVVPGGEDITVGDRTVVDGDQLEVGALQVAVLGTPGHTHGHVAYVVSEPDGSTPPALFSGGSLLFGSVGRTDLLGPADAEGLTRDQYRSARRLATELPDETRVYPTHGFGSFCSSGSATGGDSSTIGEQKQVNDALTTDDEDTFVTRLLAGLDAYPAYYAHMGARNKQGPSEPDLSPADVTDPEEIRKRIAAGEWIVDLRERRTFAAAHVSGSVSVALGTQFATYLGWLIPWETPVTLIADTPEQIADAQRQLVRIGIERPAGSSTEPVAALAGEDGPRSYPTANFADLAQRQQAASGQPGHGHDDGHPWVVLDVRRDDERAAGAIPGSVHVPLHSLIERIDEVPEATLWVHCASGFRASIAASLLDRAGRDVVYLDDEYSSAVQLGLAPS</sequence>
<feature type="domain" description="Rhodanese" evidence="2">
    <location>
        <begin position="380"/>
        <end position="463"/>
    </location>
</feature>
<evidence type="ECO:0000313" key="5">
    <source>
        <dbReference type="Proteomes" id="UP000468828"/>
    </source>
</evidence>
<evidence type="ECO:0000313" key="3">
    <source>
        <dbReference type="EMBL" id="NEK95152.1"/>
    </source>
</evidence>
<dbReference type="InterPro" id="IPR001763">
    <property type="entry name" value="Rhodanese-like_dom"/>
</dbReference>
<dbReference type="SUPFAM" id="SSF52821">
    <property type="entry name" value="Rhodanese/Cell cycle control phosphatase"/>
    <property type="match status" value="2"/>
</dbReference>
<dbReference type="CDD" id="cd07724">
    <property type="entry name" value="POD-like_MBL-fold"/>
    <property type="match status" value="1"/>
</dbReference>
<dbReference type="Gene3D" id="3.60.15.10">
    <property type="entry name" value="Ribonuclease Z/Hydroxyacylglutathione hydrolase-like"/>
    <property type="match status" value="1"/>
</dbReference>
<dbReference type="CDD" id="cd00158">
    <property type="entry name" value="RHOD"/>
    <property type="match status" value="1"/>
</dbReference>
<dbReference type="InterPro" id="IPR044528">
    <property type="entry name" value="POD-like_MBL-fold"/>
</dbReference>
<keyword evidence="5" id="KW-1185">Reference proteome</keyword>
<dbReference type="Pfam" id="PF00753">
    <property type="entry name" value="Lactamase_B"/>
    <property type="match status" value="1"/>
</dbReference>
<reference evidence="3 5" key="1">
    <citation type="submission" date="2020-01" db="EMBL/GenBank/DDBJ databases">
        <title>the WGS Modestobacter muralis CPCC 204518.</title>
        <authorList>
            <person name="Jiang Z."/>
        </authorList>
    </citation>
    <scope>NUCLEOTIDE SEQUENCE [LARGE SCALE GENOMIC DNA]</scope>
    <source>
        <strain evidence="3 5">DSM 100205</strain>
    </source>
</reference>
<dbReference type="PANTHER" id="PTHR43084">
    <property type="entry name" value="PERSULFIDE DIOXYGENASE ETHE1"/>
    <property type="match status" value="1"/>
</dbReference>
<dbReference type="InterPro" id="IPR051682">
    <property type="entry name" value="Mito_Persulfide_Diox"/>
</dbReference>
<dbReference type="GO" id="GO:0050313">
    <property type="term" value="F:sulfur dioxygenase activity"/>
    <property type="evidence" value="ECO:0007669"/>
    <property type="project" value="InterPro"/>
</dbReference>
<name>A0A6P0H8S8_9ACTN</name>
<dbReference type="EMBL" id="JAAGWH010000036">
    <property type="protein sequence ID" value="NEK95152.1"/>
    <property type="molecule type" value="Genomic_DNA"/>
</dbReference>
<dbReference type="AlphaFoldDB" id="A0A6P0H8S8"/>
<dbReference type="GO" id="GO:0070813">
    <property type="term" value="P:hydrogen sulfide metabolic process"/>
    <property type="evidence" value="ECO:0007669"/>
    <property type="project" value="TreeGrafter"/>
</dbReference>
<gene>
    <name evidence="4" type="ORF">G3R41_14020</name>
    <name evidence="3" type="ORF">GCU67_13370</name>
</gene>
<dbReference type="SMART" id="SM00450">
    <property type="entry name" value="RHOD"/>
    <property type="match status" value="1"/>
</dbReference>
<organism evidence="4 6">
    <name type="scientific">Modestobacter muralis</name>
    <dbReference type="NCBI Taxonomy" id="1608614"/>
    <lineage>
        <taxon>Bacteria</taxon>
        <taxon>Bacillati</taxon>
        <taxon>Actinomycetota</taxon>
        <taxon>Actinomycetes</taxon>
        <taxon>Geodermatophilales</taxon>
        <taxon>Geodermatophilaceae</taxon>
        <taxon>Modestobacter</taxon>
    </lineage>
</organism>
<dbReference type="InterPro" id="IPR001279">
    <property type="entry name" value="Metallo-B-lactamas"/>
</dbReference>
<dbReference type="GO" id="GO:0046872">
    <property type="term" value="F:metal ion binding"/>
    <property type="evidence" value="ECO:0007669"/>
    <property type="project" value="UniProtKB-KW"/>
</dbReference>
<dbReference type="EMBL" id="JAAGWB010000038">
    <property type="protein sequence ID" value="NEN52040.1"/>
    <property type="molecule type" value="Genomic_DNA"/>
</dbReference>
<evidence type="ECO:0000259" key="2">
    <source>
        <dbReference type="PROSITE" id="PS50206"/>
    </source>
</evidence>
<evidence type="ECO:0000256" key="1">
    <source>
        <dbReference type="ARBA" id="ARBA00022723"/>
    </source>
</evidence>
<dbReference type="Proteomes" id="UP000468828">
    <property type="component" value="Unassembled WGS sequence"/>
</dbReference>
<protein>
    <submittedName>
        <fullName evidence="4">MBL fold metallo-hydrolase</fullName>
    </submittedName>
</protein>
<dbReference type="PANTHER" id="PTHR43084:SF1">
    <property type="entry name" value="PERSULFIDE DIOXYGENASE ETHE1, MITOCHONDRIAL"/>
    <property type="match status" value="1"/>
</dbReference>
<dbReference type="GO" id="GO:0006749">
    <property type="term" value="P:glutathione metabolic process"/>
    <property type="evidence" value="ECO:0007669"/>
    <property type="project" value="InterPro"/>
</dbReference>
<dbReference type="Proteomes" id="UP000471152">
    <property type="component" value="Unassembled WGS sequence"/>
</dbReference>
<dbReference type="InterPro" id="IPR036873">
    <property type="entry name" value="Rhodanese-like_dom_sf"/>
</dbReference>
<keyword evidence="1" id="KW-0479">Metal-binding</keyword>
<reference evidence="4 6" key="2">
    <citation type="submission" date="2020-02" db="EMBL/GenBank/DDBJ databases">
        <title>The WGS of Modestobacter muralis DSM 100205.</title>
        <authorList>
            <person name="Jiang Z."/>
        </authorList>
    </citation>
    <scope>NUCLEOTIDE SEQUENCE [LARGE SCALE GENOMIC DNA]</scope>
    <source>
        <strain evidence="4 6">DSM 100205</strain>
    </source>
</reference>
<dbReference type="Gene3D" id="3.40.250.10">
    <property type="entry name" value="Rhodanese-like domain"/>
    <property type="match status" value="2"/>
</dbReference>
<accession>A0A6P0H8S8</accession>
<evidence type="ECO:0000313" key="4">
    <source>
        <dbReference type="EMBL" id="NEN52040.1"/>
    </source>
</evidence>